<dbReference type="KEGG" id="sper:EW093_05675"/>
<dbReference type="InterPro" id="IPR011990">
    <property type="entry name" value="TPR-like_helical_dom_sf"/>
</dbReference>
<keyword evidence="1" id="KW-0378">Hydrolase</keyword>
<evidence type="ECO:0000313" key="1">
    <source>
        <dbReference type="EMBL" id="QEN04215.1"/>
    </source>
</evidence>
<gene>
    <name evidence="1" type="ORF">EW093_05675</name>
</gene>
<proteinExistence type="predicted"/>
<reference evidence="1 2" key="2">
    <citation type="submission" date="2019-09" db="EMBL/GenBank/DDBJ databases">
        <title>Complete Genome Sequence and Methylome Analysis of free living Spirochaetas.</title>
        <authorList>
            <person name="Leshcheva N."/>
            <person name="Mikheeva N."/>
        </authorList>
    </citation>
    <scope>NUCLEOTIDE SEQUENCE [LARGE SCALE GENOMIC DNA]</scope>
    <source>
        <strain evidence="1 2">P</strain>
    </source>
</reference>
<keyword evidence="1" id="KW-0645">Protease</keyword>
<keyword evidence="2" id="KW-1185">Reference proteome</keyword>
<evidence type="ECO:0000313" key="2">
    <source>
        <dbReference type="Proteomes" id="UP000323824"/>
    </source>
</evidence>
<name>A0A5C1Q846_9SPIO</name>
<dbReference type="Proteomes" id="UP000323824">
    <property type="component" value="Chromosome"/>
</dbReference>
<dbReference type="PROSITE" id="PS51257">
    <property type="entry name" value="PROKAR_LIPOPROTEIN"/>
    <property type="match status" value="1"/>
</dbReference>
<dbReference type="RefSeq" id="WP_187759850.1">
    <property type="nucleotide sequence ID" value="NZ_CP035807.1"/>
</dbReference>
<dbReference type="SUPFAM" id="SSF49478">
    <property type="entry name" value="Cna protein B-type domain"/>
    <property type="match status" value="1"/>
</dbReference>
<dbReference type="EMBL" id="CP035807">
    <property type="protein sequence ID" value="QEN04215.1"/>
    <property type="molecule type" value="Genomic_DNA"/>
</dbReference>
<dbReference type="AlphaFoldDB" id="A0A5C1Q846"/>
<sequence>MIKIYNLVIVIIILGSISCVSNNNRSSTLSNSLLGILYDNDNNPLNNIDLEFINSELETVTTTTDIDGKFFIPELEFGKYKIIIRNKIMNQTVEIEHYSIENILILRVKTITDLILDLEVCLEKSDFDRSKLLISKIEEIDKDNEFFIYLKGIYHYKIDEMDQSETLLLTLEGRDYAYVYLLLADIYQYHKSTPNRAIYYLKKFLNIEQDKIIYKRLEELESDN</sequence>
<dbReference type="Gene3D" id="1.25.40.10">
    <property type="entry name" value="Tetratricopeptide repeat domain"/>
    <property type="match status" value="1"/>
</dbReference>
<dbReference type="GO" id="GO:0004180">
    <property type="term" value="F:carboxypeptidase activity"/>
    <property type="evidence" value="ECO:0007669"/>
    <property type="project" value="UniProtKB-KW"/>
</dbReference>
<organism evidence="1 2">
    <name type="scientific">Thiospirochaeta perfilievii</name>
    <dbReference type="NCBI Taxonomy" id="252967"/>
    <lineage>
        <taxon>Bacteria</taxon>
        <taxon>Pseudomonadati</taxon>
        <taxon>Spirochaetota</taxon>
        <taxon>Spirochaetia</taxon>
        <taxon>Spirochaetales</taxon>
        <taxon>Spirochaetaceae</taxon>
        <taxon>Thiospirochaeta</taxon>
    </lineage>
</organism>
<reference evidence="1 2" key="1">
    <citation type="submission" date="2019-02" db="EMBL/GenBank/DDBJ databases">
        <authorList>
            <person name="Fomenkov A."/>
            <person name="Dubinina G."/>
            <person name="Grabovich M."/>
            <person name="Vincze T."/>
            <person name="Roberts R.J."/>
        </authorList>
    </citation>
    <scope>NUCLEOTIDE SEQUENCE [LARGE SCALE GENOMIC DNA]</scope>
    <source>
        <strain evidence="1 2">P</strain>
    </source>
</reference>
<keyword evidence="1" id="KW-0121">Carboxypeptidase</keyword>
<accession>A0A5C1Q846</accession>
<protein>
    <submittedName>
        <fullName evidence="1">Carboxypeptidase regulatory-like domain-containing protein</fullName>
    </submittedName>
</protein>